<name>A0A511BBI1_9PROT</name>
<dbReference type="InterPro" id="IPR050382">
    <property type="entry name" value="MFS_Na/Anion_cotransporter"/>
</dbReference>
<feature type="transmembrane region" description="Helical" evidence="6">
    <location>
        <begin position="79"/>
        <end position="107"/>
    </location>
</feature>
<evidence type="ECO:0000256" key="3">
    <source>
        <dbReference type="ARBA" id="ARBA00022692"/>
    </source>
</evidence>
<dbReference type="OrthoDB" id="9784658at2"/>
<dbReference type="Pfam" id="PF07690">
    <property type="entry name" value="MFS_1"/>
    <property type="match status" value="1"/>
</dbReference>
<protein>
    <submittedName>
        <fullName evidence="8">MFS transporter</fullName>
    </submittedName>
</protein>
<dbReference type="PANTHER" id="PTHR11662">
    <property type="entry name" value="SOLUTE CARRIER FAMILY 17"/>
    <property type="match status" value="1"/>
</dbReference>
<feature type="transmembrane region" description="Helical" evidence="6">
    <location>
        <begin position="389"/>
        <end position="412"/>
    </location>
</feature>
<feature type="transmembrane region" description="Helical" evidence="6">
    <location>
        <begin position="49"/>
        <end position="67"/>
    </location>
</feature>
<feature type="transmembrane region" description="Helical" evidence="6">
    <location>
        <begin position="160"/>
        <end position="183"/>
    </location>
</feature>
<dbReference type="EMBL" id="BJVA01000002">
    <property type="protein sequence ID" value="GEK95197.1"/>
    <property type="molecule type" value="Genomic_DNA"/>
</dbReference>
<organism evidence="8 9">
    <name type="scientific">Gluconobacter kanchanaburiensis NBRC 103587</name>
    <dbReference type="NCBI Taxonomy" id="1307948"/>
    <lineage>
        <taxon>Bacteria</taxon>
        <taxon>Pseudomonadati</taxon>
        <taxon>Pseudomonadota</taxon>
        <taxon>Alphaproteobacteria</taxon>
        <taxon>Acetobacterales</taxon>
        <taxon>Acetobacteraceae</taxon>
        <taxon>Gluconobacter</taxon>
    </lineage>
</organism>
<feature type="domain" description="Major facilitator superfamily (MFS) profile" evidence="7">
    <location>
        <begin position="10"/>
        <end position="416"/>
    </location>
</feature>
<dbReference type="GO" id="GO:0022857">
    <property type="term" value="F:transmembrane transporter activity"/>
    <property type="evidence" value="ECO:0007669"/>
    <property type="project" value="InterPro"/>
</dbReference>
<dbReference type="PANTHER" id="PTHR11662:SF399">
    <property type="entry name" value="FI19708P1-RELATED"/>
    <property type="match status" value="1"/>
</dbReference>
<evidence type="ECO:0000259" key="7">
    <source>
        <dbReference type="PROSITE" id="PS50850"/>
    </source>
</evidence>
<proteinExistence type="predicted"/>
<sequence length="434" mass="46960">MTKGRYRLVIAVLLFALGMINYTDRAAVGILAPQIQRDLHITPSQLGWVFSAFFFSYAIFSFLGGYLSDKFGPKRTFGVAVVSWSVFCSLTGAVAALFPLIIVRLFFGASEGPMNSTTNRMVTNWFPRKETARALGFTLSGQNLGSAVAAPLVISLGYFFGWRLAFVMLGAIGILWCVLWLTFASDRPAESRHVTPEELAHITSDRSEAILPKGSAPLRHYILRQSTWGLALGLFALLYPLYIFVSWMPSYFTNVMHVTPAGLSVAAGVPWIGGFLGYFLGGFISDLFFKRSENGLKARKTTTIVPLLLATITLSVIPSVHSVTAAVALFTLSLFALSMGTQSLWAMIHEVTPVIYMGTVGGFIHFLANMSGVIAPALTGYVIEHATSGYASAFWIAAAVGLLGGLSILMLVHNKRIPSHGHNPSVASLTTGRS</sequence>
<comment type="subcellular location">
    <subcellularLocation>
        <location evidence="1">Cell membrane</location>
        <topology evidence="1">Multi-pass membrane protein</topology>
    </subcellularLocation>
</comment>
<evidence type="ECO:0000256" key="2">
    <source>
        <dbReference type="ARBA" id="ARBA00022475"/>
    </source>
</evidence>
<dbReference type="InterPro" id="IPR000849">
    <property type="entry name" value="Sugar_P_transporter"/>
</dbReference>
<evidence type="ECO:0000313" key="8">
    <source>
        <dbReference type="EMBL" id="GEK95197.1"/>
    </source>
</evidence>
<feature type="transmembrane region" description="Helical" evidence="6">
    <location>
        <begin position="360"/>
        <end position="383"/>
    </location>
</feature>
<evidence type="ECO:0000256" key="5">
    <source>
        <dbReference type="ARBA" id="ARBA00023136"/>
    </source>
</evidence>
<evidence type="ECO:0000256" key="6">
    <source>
        <dbReference type="SAM" id="Phobius"/>
    </source>
</evidence>
<feature type="transmembrane region" description="Helical" evidence="6">
    <location>
        <begin position="268"/>
        <end position="289"/>
    </location>
</feature>
<dbReference type="InterPro" id="IPR011701">
    <property type="entry name" value="MFS"/>
</dbReference>
<accession>A0A511BBI1</accession>
<feature type="transmembrane region" description="Helical" evidence="6">
    <location>
        <begin position="301"/>
        <end position="320"/>
    </location>
</feature>
<keyword evidence="2" id="KW-1003">Cell membrane</keyword>
<reference evidence="8 9" key="1">
    <citation type="submission" date="2019-07" db="EMBL/GenBank/DDBJ databases">
        <title>Whole genome shotgun sequence of Gluconobacter kanchanaburiensis NBRC 103587.</title>
        <authorList>
            <person name="Hosoyama A."/>
            <person name="Uohara A."/>
            <person name="Ohji S."/>
            <person name="Ichikawa N."/>
        </authorList>
    </citation>
    <scope>NUCLEOTIDE SEQUENCE [LARGE SCALE GENOMIC DNA]</scope>
    <source>
        <strain evidence="8 9">NBRC 103587</strain>
    </source>
</reference>
<evidence type="ECO:0000313" key="9">
    <source>
        <dbReference type="Proteomes" id="UP000321079"/>
    </source>
</evidence>
<dbReference type="AlphaFoldDB" id="A0A511BBI1"/>
<keyword evidence="9" id="KW-1185">Reference proteome</keyword>
<feature type="transmembrane region" description="Helical" evidence="6">
    <location>
        <begin position="228"/>
        <end position="248"/>
    </location>
</feature>
<dbReference type="SUPFAM" id="SSF103473">
    <property type="entry name" value="MFS general substrate transporter"/>
    <property type="match status" value="1"/>
</dbReference>
<evidence type="ECO:0000256" key="4">
    <source>
        <dbReference type="ARBA" id="ARBA00022989"/>
    </source>
</evidence>
<dbReference type="Gene3D" id="1.20.1250.20">
    <property type="entry name" value="MFS general substrate transporter like domains"/>
    <property type="match status" value="2"/>
</dbReference>
<dbReference type="InterPro" id="IPR036259">
    <property type="entry name" value="MFS_trans_sf"/>
</dbReference>
<keyword evidence="4 6" id="KW-1133">Transmembrane helix</keyword>
<dbReference type="RefSeq" id="WP_146858725.1">
    <property type="nucleotide sequence ID" value="NZ_BARK01000001.1"/>
</dbReference>
<comment type="caution">
    <text evidence="8">The sequence shown here is derived from an EMBL/GenBank/DDBJ whole genome shotgun (WGS) entry which is preliminary data.</text>
</comment>
<keyword evidence="5 6" id="KW-0472">Membrane</keyword>
<dbReference type="PIRSF" id="PIRSF002808">
    <property type="entry name" value="Hexose_phosphate_transp"/>
    <property type="match status" value="1"/>
</dbReference>
<feature type="transmembrane region" description="Helical" evidence="6">
    <location>
        <begin position="326"/>
        <end position="348"/>
    </location>
</feature>
<dbReference type="Proteomes" id="UP000321079">
    <property type="component" value="Unassembled WGS sequence"/>
</dbReference>
<evidence type="ECO:0000256" key="1">
    <source>
        <dbReference type="ARBA" id="ARBA00004651"/>
    </source>
</evidence>
<dbReference type="InterPro" id="IPR020846">
    <property type="entry name" value="MFS_dom"/>
</dbReference>
<dbReference type="CDD" id="cd17319">
    <property type="entry name" value="MFS_ExuT_GudP_like"/>
    <property type="match status" value="1"/>
</dbReference>
<dbReference type="GO" id="GO:0005886">
    <property type="term" value="C:plasma membrane"/>
    <property type="evidence" value="ECO:0007669"/>
    <property type="project" value="UniProtKB-SubCell"/>
</dbReference>
<dbReference type="PROSITE" id="PS50850">
    <property type="entry name" value="MFS"/>
    <property type="match status" value="1"/>
</dbReference>
<gene>
    <name evidence="8" type="ORF">GKA01_03940</name>
</gene>
<keyword evidence="3 6" id="KW-0812">Transmembrane</keyword>